<reference evidence="11 12" key="1">
    <citation type="submission" date="2016-10" db="EMBL/GenBank/DDBJ databases">
        <authorList>
            <person name="de Groot N.N."/>
        </authorList>
    </citation>
    <scope>NUCLEOTIDE SEQUENCE [LARGE SCALE GENOMIC DNA]</scope>
    <source>
        <strain evidence="11 12">NE2</strain>
    </source>
</reference>
<feature type="region of interest" description="Disordered" evidence="7">
    <location>
        <begin position="381"/>
        <end position="460"/>
    </location>
</feature>
<dbReference type="InterPro" id="IPR001650">
    <property type="entry name" value="Helicase_C-like"/>
</dbReference>
<dbReference type="PROSITE" id="PS51195">
    <property type="entry name" value="Q_MOTIF"/>
    <property type="match status" value="1"/>
</dbReference>
<evidence type="ECO:0000256" key="2">
    <source>
        <dbReference type="ARBA" id="ARBA00022801"/>
    </source>
</evidence>
<dbReference type="GO" id="GO:0005829">
    <property type="term" value="C:cytosol"/>
    <property type="evidence" value="ECO:0007669"/>
    <property type="project" value="TreeGrafter"/>
</dbReference>
<feature type="compositionally biased region" description="Basic and acidic residues" evidence="7">
    <location>
        <begin position="445"/>
        <end position="460"/>
    </location>
</feature>
<dbReference type="InterPro" id="IPR027417">
    <property type="entry name" value="P-loop_NTPase"/>
</dbReference>
<dbReference type="GO" id="GO:0016787">
    <property type="term" value="F:hydrolase activity"/>
    <property type="evidence" value="ECO:0007669"/>
    <property type="project" value="UniProtKB-KW"/>
</dbReference>
<evidence type="ECO:0000256" key="7">
    <source>
        <dbReference type="SAM" id="MobiDB-lite"/>
    </source>
</evidence>
<dbReference type="InterPro" id="IPR044742">
    <property type="entry name" value="DEAD/DEAH_RhlB"/>
</dbReference>
<dbReference type="PANTHER" id="PTHR47959">
    <property type="entry name" value="ATP-DEPENDENT RNA HELICASE RHLE-RELATED"/>
    <property type="match status" value="1"/>
</dbReference>
<sequence length="460" mass="49535">MMLRVIAQRKIHELQDFPGLGLAAPLLIALKKQGYSKPTPIQAQAIPSIMAGRDLLGVAQTGTGKTAAFALPILHFLATNPREAPRGGCRVLVLSPTRELASQIAESFRALASELPLSVAVVFGGVPHGAQIKALARGLDVLVATPGRLVDHLDSRVAHLNKTEFFVLDEVDQMLDLGFAKAIRRVVGALPKQRQNLFFSATMPSEIAKLANDLLNNPAQVSVTPVAKTADRVEHQVLFVETHRKRDILVELFADVAMTRAIVFTRTKRGADKVMQHLDNTGIAALAIHGNKSQGQRERSLEAFRAGRVRALVATDIAARGIDIDGVTHVVNFDLPEVAEAYVHRIGRTARAGAEGIAISLCDGAERELLRNIEKLTRLSLPATDRRDPNSPVPATRASRPPQRAETRPGAEAQNRRPGAPGASRRPNNGSGPPQGRGRFSGARPNRDGARSGRDGARTN</sequence>
<keyword evidence="2" id="KW-0378">Hydrolase</keyword>
<gene>
    <name evidence="11" type="ORF">SAMN05444581_102138</name>
</gene>
<comment type="similarity">
    <text evidence="5">Belongs to the DEAD box helicase family.</text>
</comment>
<feature type="compositionally biased region" description="Low complexity" evidence="7">
    <location>
        <begin position="416"/>
        <end position="427"/>
    </location>
</feature>
<dbReference type="InterPro" id="IPR014001">
    <property type="entry name" value="Helicase_ATP-bd"/>
</dbReference>
<evidence type="ECO:0000313" key="11">
    <source>
        <dbReference type="EMBL" id="SFK10910.1"/>
    </source>
</evidence>
<feature type="short sequence motif" description="Q motif" evidence="6">
    <location>
        <begin position="15"/>
        <end position="43"/>
    </location>
</feature>
<evidence type="ECO:0000259" key="9">
    <source>
        <dbReference type="PROSITE" id="PS51194"/>
    </source>
</evidence>
<dbReference type="InterPro" id="IPR050079">
    <property type="entry name" value="DEAD_box_RNA_helicase"/>
</dbReference>
<evidence type="ECO:0000313" key="12">
    <source>
        <dbReference type="Proteomes" id="UP000198755"/>
    </source>
</evidence>
<dbReference type="PROSITE" id="PS51192">
    <property type="entry name" value="HELICASE_ATP_BIND_1"/>
    <property type="match status" value="1"/>
</dbReference>
<dbReference type="GO" id="GO:0005524">
    <property type="term" value="F:ATP binding"/>
    <property type="evidence" value="ECO:0007669"/>
    <property type="project" value="UniProtKB-KW"/>
</dbReference>
<organism evidence="11 12">
    <name type="scientific">Methylocapsa palsarum</name>
    <dbReference type="NCBI Taxonomy" id="1612308"/>
    <lineage>
        <taxon>Bacteria</taxon>
        <taxon>Pseudomonadati</taxon>
        <taxon>Pseudomonadota</taxon>
        <taxon>Alphaproteobacteria</taxon>
        <taxon>Hyphomicrobiales</taxon>
        <taxon>Beijerinckiaceae</taxon>
        <taxon>Methylocapsa</taxon>
    </lineage>
</organism>
<dbReference type="SUPFAM" id="SSF52540">
    <property type="entry name" value="P-loop containing nucleoside triphosphate hydrolases"/>
    <property type="match status" value="1"/>
</dbReference>
<evidence type="ECO:0000256" key="6">
    <source>
        <dbReference type="PROSITE-ProRule" id="PRU00552"/>
    </source>
</evidence>
<dbReference type="STRING" id="1612308.SAMN05444581_102138"/>
<keyword evidence="12" id="KW-1185">Reference proteome</keyword>
<dbReference type="CDD" id="cd18787">
    <property type="entry name" value="SF2_C_DEAD"/>
    <property type="match status" value="1"/>
</dbReference>
<dbReference type="AlphaFoldDB" id="A0A1I3WU73"/>
<proteinExistence type="inferred from homology"/>
<keyword evidence="1" id="KW-0547">Nucleotide-binding</keyword>
<dbReference type="InterPro" id="IPR011545">
    <property type="entry name" value="DEAD/DEAH_box_helicase_dom"/>
</dbReference>
<feature type="domain" description="Helicase ATP-binding" evidence="8">
    <location>
        <begin position="46"/>
        <end position="221"/>
    </location>
</feature>
<dbReference type="Gene3D" id="3.40.50.300">
    <property type="entry name" value="P-loop containing nucleotide triphosphate hydrolases"/>
    <property type="match status" value="2"/>
</dbReference>
<dbReference type="PANTHER" id="PTHR47959:SF13">
    <property type="entry name" value="ATP-DEPENDENT RNA HELICASE RHLE"/>
    <property type="match status" value="1"/>
</dbReference>
<evidence type="ECO:0000256" key="4">
    <source>
        <dbReference type="ARBA" id="ARBA00022840"/>
    </source>
</evidence>
<dbReference type="GO" id="GO:0003724">
    <property type="term" value="F:RNA helicase activity"/>
    <property type="evidence" value="ECO:0007669"/>
    <property type="project" value="InterPro"/>
</dbReference>
<evidence type="ECO:0000256" key="5">
    <source>
        <dbReference type="ARBA" id="ARBA00038437"/>
    </source>
</evidence>
<dbReference type="CDD" id="cd00268">
    <property type="entry name" value="DEADc"/>
    <property type="match status" value="1"/>
</dbReference>
<keyword evidence="4" id="KW-0067">ATP-binding</keyword>
<protein>
    <submittedName>
        <fullName evidence="11">ATP-dependent RNA helicase RhlE</fullName>
    </submittedName>
</protein>
<dbReference type="Pfam" id="PF00270">
    <property type="entry name" value="DEAD"/>
    <property type="match status" value="1"/>
</dbReference>
<dbReference type="SMART" id="SM00490">
    <property type="entry name" value="HELICc"/>
    <property type="match status" value="1"/>
</dbReference>
<feature type="domain" description="DEAD-box RNA helicase Q" evidence="10">
    <location>
        <begin position="15"/>
        <end position="43"/>
    </location>
</feature>
<dbReference type="InterPro" id="IPR014014">
    <property type="entry name" value="RNA_helicase_DEAD_Q_motif"/>
</dbReference>
<feature type="domain" description="Helicase C-terminal" evidence="9">
    <location>
        <begin position="248"/>
        <end position="393"/>
    </location>
</feature>
<dbReference type="Pfam" id="PF00271">
    <property type="entry name" value="Helicase_C"/>
    <property type="match status" value="1"/>
</dbReference>
<dbReference type="Proteomes" id="UP000198755">
    <property type="component" value="Unassembled WGS sequence"/>
</dbReference>
<dbReference type="PROSITE" id="PS51194">
    <property type="entry name" value="HELICASE_CTER"/>
    <property type="match status" value="1"/>
</dbReference>
<keyword evidence="3 11" id="KW-0347">Helicase</keyword>
<dbReference type="GO" id="GO:0003676">
    <property type="term" value="F:nucleic acid binding"/>
    <property type="evidence" value="ECO:0007669"/>
    <property type="project" value="InterPro"/>
</dbReference>
<dbReference type="EMBL" id="FOSN01000002">
    <property type="protein sequence ID" value="SFK10910.1"/>
    <property type="molecule type" value="Genomic_DNA"/>
</dbReference>
<evidence type="ECO:0000256" key="3">
    <source>
        <dbReference type="ARBA" id="ARBA00022806"/>
    </source>
</evidence>
<accession>A0A1I3WU73</accession>
<name>A0A1I3WU73_9HYPH</name>
<dbReference type="SMART" id="SM00487">
    <property type="entry name" value="DEXDc"/>
    <property type="match status" value="1"/>
</dbReference>
<evidence type="ECO:0000256" key="1">
    <source>
        <dbReference type="ARBA" id="ARBA00022741"/>
    </source>
</evidence>
<evidence type="ECO:0000259" key="8">
    <source>
        <dbReference type="PROSITE" id="PS51192"/>
    </source>
</evidence>
<evidence type="ECO:0000259" key="10">
    <source>
        <dbReference type="PROSITE" id="PS51195"/>
    </source>
</evidence>